<evidence type="ECO:0000313" key="2">
    <source>
        <dbReference type="EMBL" id="GHD52996.1"/>
    </source>
</evidence>
<gene>
    <name evidence="2" type="ORF">GCM10017083_29060</name>
</gene>
<dbReference type="AlphaFoldDB" id="A0A918XSR2"/>
<proteinExistence type="predicted"/>
<keyword evidence="1" id="KW-1133">Transmembrane helix</keyword>
<comment type="caution">
    <text evidence="2">The sequence shown here is derived from an EMBL/GenBank/DDBJ whole genome shotgun (WGS) entry which is preliminary data.</text>
</comment>
<reference evidence="2" key="1">
    <citation type="journal article" date="2014" name="Int. J. Syst. Evol. Microbiol.">
        <title>Complete genome sequence of Corynebacterium casei LMG S-19264T (=DSM 44701T), isolated from a smear-ripened cheese.</title>
        <authorList>
            <consortium name="US DOE Joint Genome Institute (JGI-PGF)"/>
            <person name="Walter F."/>
            <person name="Albersmeier A."/>
            <person name="Kalinowski J."/>
            <person name="Ruckert C."/>
        </authorList>
    </citation>
    <scope>NUCLEOTIDE SEQUENCE</scope>
    <source>
        <strain evidence="2">KCTC 42651</strain>
    </source>
</reference>
<keyword evidence="1" id="KW-0812">Transmembrane</keyword>
<sequence length="70" mass="7107">MMEILKEVVAELVKMFVADARLSVAVLILVGAVALLLDVGHAAPLIGGAVLLGGCLAILAAVTAATARRR</sequence>
<evidence type="ECO:0000313" key="3">
    <source>
        <dbReference type="Proteomes" id="UP000630353"/>
    </source>
</evidence>
<feature type="transmembrane region" description="Helical" evidence="1">
    <location>
        <begin position="43"/>
        <end position="67"/>
    </location>
</feature>
<dbReference type="Proteomes" id="UP000630353">
    <property type="component" value="Unassembled WGS sequence"/>
</dbReference>
<keyword evidence="3" id="KW-1185">Reference proteome</keyword>
<protein>
    <submittedName>
        <fullName evidence="2">Uncharacterized protein</fullName>
    </submittedName>
</protein>
<keyword evidence="1" id="KW-0472">Membrane</keyword>
<feature type="transmembrane region" description="Helical" evidence="1">
    <location>
        <begin position="12"/>
        <end position="37"/>
    </location>
</feature>
<evidence type="ECO:0000256" key="1">
    <source>
        <dbReference type="SAM" id="Phobius"/>
    </source>
</evidence>
<organism evidence="2 3">
    <name type="scientific">Thalassobaculum fulvum</name>
    <dbReference type="NCBI Taxonomy" id="1633335"/>
    <lineage>
        <taxon>Bacteria</taxon>
        <taxon>Pseudomonadati</taxon>
        <taxon>Pseudomonadota</taxon>
        <taxon>Alphaproteobacteria</taxon>
        <taxon>Rhodospirillales</taxon>
        <taxon>Thalassobaculaceae</taxon>
        <taxon>Thalassobaculum</taxon>
    </lineage>
</organism>
<accession>A0A918XSR2</accession>
<name>A0A918XSR2_9PROT</name>
<dbReference type="EMBL" id="BMZS01000006">
    <property type="protein sequence ID" value="GHD52996.1"/>
    <property type="molecule type" value="Genomic_DNA"/>
</dbReference>
<reference evidence="2" key="2">
    <citation type="submission" date="2020-09" db="EMBL/GenBank/DDBJ databases">
        <authorList>
            <person name="Sun Q."/>
            <person name="Kim S."/>
        </authorList>
    </citation>
    <scope>NUCLEOTIDE SEQUENCE</scope>
    <source>
        <strain evidence="2">KCTC 42651</strain>
    </source>
</reference>